<dbReference type="AlphaFoldDB" id="A0A1S1HWT2"/>
<protein>
    <recommendedName>
        <fullName evidence="3">ArsR family transcriptional regulator</fullName>
    </recommendedName>
</protein>
<gene>
    <name evidence="1" type="ORF">A3Q29_00215</name>
</gene>
<sequence>MSYADFLREDARLVTLRLLSEMPAYTSNSSILYDALSRFGHNPSRDLVKTELRWLEEQGLVQLDDIGPVLVVKLTARGADVASGRVVTPGVKRPSAGG</sequence>
<name>A0A1S1HWT2_PROST</name>
<evidence type="ECO:0008006" key="3">
    <source>
        <dbReference type="Google" id="ProtNLM"/>
    </source>
</evidence>
<reference evidence="1 2" key="1">
    <citation type="submission" date="2016-03" db="EMBL/GenBank/DDBJ databases">
        <title>Genome sequence of Providencia stuartii strain, isolated from the salivary glands of larval Lucilia sericata.</title>
        <authorList>
            <person name="Yuan Y."/>
            <person name="Zhang Y."/>
            <person name="Fu S."/>
            <person name="Crippen T.L."/>
            <person name="Visi D."/>
            <person name="Benbow M.E."/>
            <person name="Allen M."/>
            <person name="Tomberlin J.K."/>
            <person name="Sze S.-H."/>
            <person name="Tarone A.M."/>
        </authorList>
    </citation>
    <scope>NUCLEOTIDE SEQUENCE [LARGE SCALE GENOMIC DNA]</scope>
    <source>
        <strain evidence="1 2">Crippen</strain>
    </source>
</reference>
<comment type="caution">
    <text evidence="1">The sequence shown here is derived from an EMBL/GenBank/DDBJ whole genome shotgun (WGS) entry which is preliminary data.</text>
</comment>
<evidence type="ECO:0000313" key="1">
    <source>
        <dbReference type="EMBL" id="OHT25826.1"/>
    </source>
</evidence>
<keyword evidence="2" id="KW-1185">Reference proteome</keyword>
<proteinExistence type="predicted"/>
<evidence type="ECO:0000313" key="2">
    <source>
        <dbReference type="Proteomes" id="UP000179588"/>
    </source>
</evidence>
<dbReference type="EMBL" id="LVIE01000001">
    <property type="protein sequence ID" value="OHT25826.1"/>
    <property type="molecule type" value="Genomic_DNA"/>
</dbReference>
<accession>A0A1S1HWT2</accession>
<dbReference type="Proteomes" id="UP000179588">
    <property type="component" value="Unassembled WGS sequence"/>
</dbReference>
<organism evidence="1 2">
    <name type="scientific">Providencia stuartii</name>
    <dbReference type="NCBI Taxonomy" id="588"/>
    <lineage>
        <taxon>Bacteria</taxon>
        <taxon>Pseudomonadati</taxon>
        <taxon>Pseudomonadota</taxon>
        <taxon>Gammaproteobacteria</taxon>
        <taxon>Enterobacterales</taxon>
        <taxon>Morganellaceae</taxon>
        <taxon>Providencia</taxon>
    </lineage>
</organism>